<sequence length="155" mass="17806">MLKGPMQPRCDVLWEQRHTNSRSSCEQSSFMQFVQHSLAGYGLSWSSRELRRQLPHCYCPPASGTMQQVPIICHCGHSPASRSTFSTDVLIPSIMVPQPIDDTTMLIQLSCNSRLSSTYQQPSDESHRENGFFYSCFPLWLSWIPRNYRCLRTEA</sequence>
<keyword evidence="3" id="KW-1185">Reference proteome</keyword>
<proteinExistence type="predicted"/>
<gene>
    <name evidence="2" type="ORF">AVEN_157875_1</name>
    <name evidence="1" type="ORF">AVEN_42084_1</name>
</gene>
<dbReference type="EMBL" id="BGPR01044238">
    <property type="protein sequence ID" value="GBO20969.1"/>
    <property type="molecule type" value="Genomic_DNA"/>
</dbReference>
<reference evidence="2 3" key="1">
    <citation type="journal article" date="2019" name="Sci. Rep.">
        <title>Orb-weaving spider Araneus ventricosus genome elucidates the spidroin gene catalogue.</title>
        <authorList>
            <person name="Kono N."/>
            <person name="Nakamura H."/>
            <person name="Ohtoshi R."/>
            <person name="Moran D.A.P."/>
            <person name="Shinohara A."/>
            <person name="Yoshida Y."/>
            <person name="Fujiwara M."/>
            <person name="Mori M."/>
            <person name="Tomita M."/>
            <person name="Arakawa K."/>
        </authorList>
    </citation>
    <scope>NUCLEOTIDE SEQUENCE [LARGE SCALE GENOMIC DNA]</scope>
</reference>
<dbReference type="AlphaFoldDB" id="A0A4Y2V8X1"/>
<protein>
    <submittedName>
        <fullName evidence="2">Uncharacterized protein</fullName>
    </submittedName>
</protein>
<accession>A0A4Y2V8X1</accession>
<evidence type="ECO:0000313" key="2">
    <source>
        <dbReference type="EMBL" id="GBO20972.1"/>
    </source>
</evidence>
<dbReference type="EMBL" id="BGPR01044239">
    <property type="protein sequence ID" value="GBO20972.1"/>
    <property type="molecule type" value="Genomic_DNA"/>
</dbReference>
<name>A0A4Y2V8X1_ARAVE</name>
<evidence type="ECO:0000313" key="1">
    <source>
        <dbReference type="EMBL" id="GBO20969.1"/>
    </source>
</evidence>
<dbReference type="Proteomes" id="UP000499080">
    <property type="component" value="Unassembled WGS sequence"/>
</dbReference>
<evidence type="ECO:0000313" key="3">
    <source>
        <dbReference type="Proteomes" id="UP000499080"/>
    </source>
</evidence>
<organism evidence="2 3">
    <name type="scientific">Araneus ventricosus</name>
    <name type="common">Orbweaver spider</name>
    <name type="synonym">Epeira ventricosa</name>
    <dbReference type="NCBI Taxonomy" id="182803"/>
    <lineage>
        <taxon>Eukaryota</taxon>
        <taxon>Metazoa</taxon>
        <taxon>Ecdysozoa</taxon>
        <taxon>Arthropoda</taxon>
        <taxon>Chelicerata</taxon>
        <taxon>Arachnida</taxon>
        <taxon>Araneae</taxon>
        <taxon>Araneomorphae</taxon>
        <taxon>Entelegynae</taxon>
        <taxon>Araneoidea</taxon>
        <taxon>Araneidae</taxon>
        <taxon>Araneus</taxon>
    </lineage>
</organism>
<comment type="caution">
    <text evidence="2">The sequence shown here is derived from an EMBL/GenBank/DDBJ whole genome shotgun (WGS) entry which is preliminary data.</text>
</comment>